<dbReference type="EMBL" id="CP159872">
    <property type="protein sequence ID" value="XCM82724.1"/>
    <property type="molecule type" value="Genomic_DNA"/>
</dbReference>
<dbReference type="KEGG" id="kcm:ABWK59_29330"/>
<sequence>MRMYSTSTGRGGRRFRPVLDRAPVALSGAAALVAGVALAFGLSCLGELRDGWFALAAFAALCALLGAGSRPWAAPVIGGAAWLFYNGFAEHSYGELGWSGVELVRLALLVLAAAAGTVPAAVPRRTVRAQPVAPVRPGRGEWPRARGRNAPDD</sequence>
<protein>
    <recommendedName>
        <fullName evidence="4">Histidine kinase</fullName>
    </recommendedName>
</protein>
<feature type="transmembrane region" description="Helical" evidence="2">
    <location>
        <begin position="103"/>
        <end position="122"/>
    </location>
</feature>
<evidence type="ECO:0008006" key="4">
    <source>
        <dbReference type="Google" id="ProtNLM"/>
    </source>
</evidence>
<gene>
    <name evidence="3" type="ORF">ABWK59_29330</name>
</gene>
<feature type="transmembrane region" description="Helical" evidence="2">
    <location>
        <begin position="51"/>
        <end position="67"/>
    </location>
</feature>
<keyword evidence="2" id="KW-0812">Transmembrane</keyword>
<proteinExistence type="predicted"/>
<reference evidence="3" key="1">
    <citation type="submission" date="2024-06" db="EMBL/GenBank/DDBJ databases">
        <title>The genome sequences of Kitasatospora sp. strain HUAS MG31.</title>
        <authorList>
            <person name="Mo P."/>
        </authorList>
    </citation>
    <scope>NUCLEOTIDE SEQUENCE</scope>
    <source>
        <strain evidence="3">HUAS MG31</strain>
    </source>
</reference>
<evidence type="ECO:0000313" key="3">
    <source>
        <dbReference type="EMBL" id="XCM82724.1"/>
    </source>
</evidence>
<name>A0AAU8K5V1_9ACTN</name>
<dbReference type="RefSeq" id="WP_354643657.1">
    <property type="nucleotide sequence ID" value="NZ_CP159872.1"/>
</dbReference>
<feature type="region of interest" description="Disordered" evidence="1">
    <location>
        <begin position="133"/>
        <end position="153"/>
    </location>
</feature>
<evidence type="ECO:0000256" key="2">
    <source>
        <dbReference type="SAM" id="Phobius"/>
    </source>
</evidence>
<keyword evidence="2" id="KW-0472">Membrane</keyword>
<keyword evidence="2" id="KW-1133">Transmembrane helix</keyword>
<accession>A0AAU8K5V1</accession>
<dbReference type="AlphaFoldDB" id="A0AAU8K5V1"/>
<organism evidence="3">
    <name type="scientific">Kitasatospora camelliae</name>
    <dbReference type="NCBI Taxonomy" id="3156397"/>
    <lineage>
        <taxon>Bacteria</taxon>
        <taxon>Bacillati</taxon>
        <taxon>Actinomycetota</taxon>
        <taxon>Actinomycetes</taxon>
        <taxon>Kitasatosporales</taxon>
        <taxon>Streptomycetaceae</taxon>
        <taxon>Kitasatospora</taxon>
    </lineage>
</organism>
<feature type="compositionally biased region" description="Basic and acidic residues" evidence="1">
    <location>
        <begin position="138"/>
        <end position="153"/>
    </location>
</feature>
<evidence type="ECO:0000256" key="1">
    <source>
        <dbReference type="SAM" id="MobiDB-lite"/>
    </source>
</evidence>